<protein>
    <recommendedName>
        <fullName evidence="2">Metallo-beta-lactamase domain-containing protein</fullName>
    </recommendedName>
</protein>
<reference evidence="4" key="2">
    <citation type="submission" date="2015-01" db="EMBL/GenBank/DDBJ databases">
        <title>Evolutionary Origins and Diversification of the Mycorrhizal Mutualists.</title>
        <authorList>
            <consortium name="DOE Joint Genome Institute"/>
            <consortium name="Mycorrhizal Genomics Consortium"/>
            <person name="Kohler A."/>
            <person name="Kuo A."/>
            <person name="Nagy L.G."/>
            <person name="Floudas D."/>
            <person name="Copeland A."/>
            <person name="Barry K.W."/>
            <person name="Cichocki N."/>
            <person name="Veneault-Fourrey C."/>
            <person name="LaButti K."/>
            <person name="Lindquist E.A."/>
            <person name="Lipzen A."/>
            <person name="Lundell T."/>
            <person name="Morin E."/>
            <person name="Murat C."/>
            <person name="Riley R."/>
            <person name="Ohm R."/>
            <person name="Sun H."/>
            <person name="Tunlid A."/>
            <person name="Henrissat B."/>
            <person name="Grigoriev I.V."/>
            <person name="Hibbett D.S."/>
            <person name="Martin F."/>
        </authorList>
    </citation>
    <scope>NUCLEOTIDE SEQUENCE [LARGE SCALE GENOMIC DNA]</scope>
    <source>
        <strain evidence="4">Zn</strain>
    </source>
</reference>
<dbReference type="SMART" id="SM00849">
    <property type="entry name" value="Lactamase_B"/>
    <property type="match status" value="1"/>
</dbReference>
<name>A0A0C3CWG1_OIDMZ</name>
<evidence type="ECO:0000259" key="2">
    <source>
        <dbReference type="SMART" id="SM00849"/>
    </source>
</evidence>
<dbReference type="SUPFAM" id="SSF56281">
    <property type="entry name" value="Metallo-hydrolase/oxidoreductase"/>
    <property type="match status" value="1"/>
</dbReference>
<sequence length="526" mass="58065">MGSLLPISVTTILAGITSAQWALPLSAESLLDQSIQALGGASALQAIQGISYHHFLYRTQSLEESKVPGVPDTAVATAGSETISYDFSGNSTDVVQRIDRNFDIGNFWTWGRAGLDPSDVTLIVRGGDDGYSCYNKGNEHITLPAAQSFGYTDETTYRGTGPFKAVHDSSTNIMVVFDPDTSLPYLIRAYEDHSIFGNSTNDFVLLNYTDIQGIMIPRLVQTVYNEDSLLLYTLRDNVTTNPMFPAGFFEGLPVSQIGGTYSGLPPRAAEMSTEYGTAEVFENNGNLIWYGPSMPSLETLTVTQPVPGLPNIYHLAFADSFYSHTVGVFDNAVMVTDAAPHQSKVVIQWINEVLHRDVTHLLVTHHHHDHNYGAADFVAAGAKLVVPEEFTYYWKNIPGVKFATVTEDKPFKYKDSNMQIRAIWHREVAHSDDWMYFVWTEACPGEKSVLVSTVADAWSPGFVGFEFDEALAVNYLALARKDHMPYNYTVIPIHGVPTPVAVLYDLVGYAYPNYTTRDFLPGGPLC</sequence>
<dbReference type="HOGENOM" id="CLU_025636_0_0_1"/>
<proteinExistence type="predicted"/>
<evidence type="ECO:0000313" key="3">
    <source>
        <dbReference type="EMBL" id="KIM94037.1"/>
    </source>
</evidence>
<dbReference type="EMBL" id="KN832891">
    <property type="protein sequence ID" value="KIM94037.1"/>
    <property type="molecule type" value="Genomic_DNA"/>
</dbReference>
<keyword evidence="4" id="KW-1185">Reference proteome</keyword>
<dbReference type="OrthoDB" id="3481168at2759"/>
<accession>A0A0C3CWG1</accession>
<feature type="domain" description="Metallo-beta-lactamase" evidence="2">
    <location>
        <begin position="329"/>
        <end position="494"/>
    </location>
</feature>
<gene>
    <name evidence="3" type="ORF">OIDMADRAFT_136496</name>
</gene>
<dbReference type="Proteomes" id="UP000054321">
    <property type="component" value="Unassembled WGS sequence"/>
</dbReference>
<dbReference type="Gene3D" id="3.60.15.10">
    <property type="entry name" value="Ribonuclease Z/Hydroxyacylglutathione hydrolase-like"/>
    <property type="match status" value="1"/>
</dbReference>
<feature type="chain" id="PRO_5002162893" description="Metallo-beta-lactamase domain-containing protein" evidence="1">
    <location>
        <begin position="20"/>
        <end position="526"/>
    </location>
</feature>
<dbReference type="AlphaFoldDB" id="A0A0C3CWG1"/>
<evidence type="ECO:0000256" key="1">
    <source>
        <dbReference type="SAM" id="SignalP"/>
    </source>
</evidence>
<organism evidence="3 4">
    <name type="scientific">Oidiodendron maius (strain Zn)</name>
    <dbReference type="NCBI Taxonomy" id="913774"/>
    <lineage>
        <taxon>Eukaryota</taxon>
        <taxon>Fungi</taxon>
        <taxon>Dikarya</taxon>
        <taxon>Ascomycota</taxon>
        <taxon>Pezizomycotina</taxon>
        <taxon>Leotiomycetes</taxon>
        <taxon>Leotiomycetes incertae sedis</taxon>
        <taxon>Myxotrichaceae</taxon>
        <taxon>Oidiodendron</taxon>
    </lineage>
</organism>
<keyword evidence="1" id="KW-0732">Signal</keyword>
<dbReference type="InParanoid" id="A0A0C3CWG1"/>
<dbReference type="InterPro" id="IPR036866">
    <property type="entry name" value="RibonucZ/Hydroxyglut_hydro"/>
</dbReference>
<dbReference type="Pfam" id="PF00753">
    <property type="entry name" value="Lactamase_B"/>
    <property type="match status" value="1"/>
</dbReference>
<dbReference type="InterPro" id="IPR001279">
    <property type="entry name" value="Metallo-B-lactamas"/>
</dbReference>
<evidence type="ECO:0000313" key="4">
    <source>
        <dbReference type="Proteomes" id="UP000054321"/>
    </source>
</evidence>
<feature type="signal peptide" evidence="1">
    <location>
        <begin position="1"/>
        <end position="19"/>
    </location>
</feature>
<reference evidence="3 4" key="1">
    <citation type="submission" date="2014-04" db="EMBL/GenBank/DDBJ databases">
        <authorList>
            <consortium name="DOE Joint Genome Institute"/>
            <person name="Kuo A."/>
            <person name="Martino E."/>
            <person name="Perotto S."/>
            <person name="Kohler A."/>
            <person name="Nagy L.G."/>
            <person name="Floudas D."/>
            <person name="Copeland A."/>
            <person name="Barry K.W."/>
            <person name="Cichocki N."/>
            <person name="Veneault-Fourrey C."/>
            <person name="LaButti K."/>
            <person name="Lindquist E.A."/>
            <person name="Lipzen A."/>
            <person name="Lundell T."/>
            <person name="Morin E."/>
            <person name="Murat C."/>
            <person name="Sun H."/>
            <person name="Tunlid A."/>
            <person name="Henrissat B."/>
            <person name="Grigoriev I.V."/>
            <person name="Hibbett D.S."/>
            <person name="Martin F."/>
            <person name="Nordberg H.P."/>
            <person name="Cantor M.N."/>
            <person name="Hua S.X."/>
        </authorList>
    </citation>
    <scope>NUCLEOTIDE SEQUENCE [LARGE SCALE GENOMIC DNA]</scope>
    <source>
        <strain evidence="3 4">Zn</strain>
    </source>
</reference>